<evidence type="ECO:0000313" key="6">
    <source>
        <dbReference type="Proteomes" id="UP000000442"/>
    </source>
</evidence>
<dbReference type="HOGENOM" id="CLU_1774359_0_0_7"/>
<accession>C0Q9I3</accession>
<proteinExistence type="predicted"/>
<keyword evidence="2" id="KW-0408">Iron</keyword>
<dbReference type="RefSeq" id="WP_015903334.1">
    <property type="nucleotide sequence ID" value="NC_012108.1"/>
</dbReference>
<dbReference type="GO" id="GO:0051536">
    <property type="term" value="F:iron-sulfur cluster binding"/>
    <property type="evidence" value="ECO:0007669"/>
    <property type="project" value="UniProtKB-KW"/>
</dbReference>
<dbReference type="GO" id="GO:0051912">
    <property type="term" value="F:CoB--CoM heterodisulfide reductase activity"/>
    <property type="evidence" value="ECO:0007669"/>
    <property type="project" value="UniProtKB-EC"/>
</dbReference>
<evidence type="ECO:0000256" key="2">
    <source>
        <dbReference type="ARBA" id="ARBA00023004"/>
    </source>
</evidence>
<dbReference type="InterPro" id="IPR009051">
    <property type="entry name" value="Helical_ferredxn"/>
</dbReference>
<evidence type="ECO:0000256" key="1">
    <source>
        <dbReference type="ARBA" id="ARBA00022723"/>
    </source>
</evidence>
<evidence type="ECO:0000259" key="4">
    <source>
        <dbReference type="PROSITE" id="PS51379"/>
    </source>
</evidence>
<gene>
    <name evidence="5" type="ordered locus">HRM2_14380</name>
</gene>
<dbReference type="SUPFAM" id="SSF46548">
    <property type="entry name" value="alpha-helical ferredoxin"/>
    <property type="match status" value="1"/>
</dbReference>
<dbReference type="PROSITE" id="PS51379">
    <property type="entry name" value="4FE4S_FER_2"/>
    <property type="match status" value="1"/>
</dbReference>
<sequence>MINKVLEQSRAVFCVDCGKCVAVCPMAEMYQDFSADISPRGIIQRALRQENILEDAGLWCCVGCNAGAQVCPEGVNCRELIKGLRNVAIQQNLNGKIQSCIRCGAMVTTLPVSDYIQKKLNREKIAYLNLCPACRQQVYMERNTLG</sequence>
<dbReference type="Pfam" id="PF13183">
    <property type="entry name" value="Fer4_8"/>
    <property type="match status" value="1"/>
</dbReference>
<feature type="domain" description="4Fe-4S ferredoxin-type" evidence="4">
    <location>
        <begin position="4"/>
        <end position="34"/>
    </location>
</feature>
<dbReference type="Gene3D" id="1.10.1060.10">
    <property type="entry name" value="Alpha-helical ferredoxin"/>
    <property type="match status" value="1"/>
</dbReference>
<keyword evidence="6" id="KW-1185">Reference proteome</keyword>
<dbReference type="InterPro" id="IPR051460">
    <property type="entry name" value="HdrC_iron-sulfur_subunit"/>
</dbReference>
<dbReference type="InterPro" id="IPR017896">
    <property type="entry name" value="4Fe4S_Fe-S-bd"/>
</dbReference>
<evidence type="ECO:0000256" key="3">
    <source>
        <dbReference type="ARBA" id="ARBA00023014"/>
    </source>
</evidence>
<dbReference type="STRING" id="177437.HRM2_14380"/>
<organism evidence="5 6">
    <name type="scientific">Desulforapulum autotrophicum (strain ATCC 43914 / DSM 3382 / VKM B-1955 / HRM2)</name>
    <name type="common">Desulfobacterium autotrophicum</name>
    <dbReference type="NCBI Taxonomy" id="177437"/>
    <lineage>
        <taxon>Bacteria</taxon>
        <taxon>Pseudomonadati</taxon>
        <taxon>Thermodesulfobacteriota</taxon>
        <taxon>Desulfobacteria</taxon>
        <taxon>Desulfobacterales</taxon>
        <taxon>Desulfobacteraceae</taxon>
        <taxon>Desulforapulum</taxon>
    </lineage>
</organism>
<name>C0Q9I3_DESAH</name>
<dbReference type="AlphaFoldDB" id="C0Q9I3"/>
<dbReference type="EC" id="1.8.98.1" evidence="5"/>
<keyword evidence="3" id="KW-0411">Iron-sulfur</keyword>
<dbReference type="eggNOG" id="COG1150">
    <property type="taxonomic scope" value="Bacteria"/>
</dbReference>
<dbReference type="EMBL" id="CP001087">
    <property type="protein sequence ID" value="ACN14547.1"/>
    <property type="molecule type" value="Genomic_DNA"/>
</dbReference>
<keyword evidence="1" id="KW-0479">Metal-binding</keyword>
<dbReference type="InterPro" id="IPR017900">
    <property type="entry name" value="4Fe4S_Fe_S_CS"/>
</dbReference>
<dbReference type="GO" id="GO:0005886">
    <property type="term" value="C:plasma membrane"/>
    <property type="evidence" value="ECO:0007669"/>
    <property type="project" value="TreeGrafter"/>
</dbReference>
<protein>
    <submittedName>
        <fullName evidence="5">Heterodisulfide reductase, subunit HdrC</fullName>
        <ecNumber evidence="5">1.8.98.1</ecNumber>
    </submittedName>
</protein>
<dbReference type="GO" id="GO:0046872">
    <property type="term" value="F:metal ion binding"/>
    <property type="evidence" value="ECO:0007669"/>
    <property type="project" value="UniProtKB-KW"/>
</dbReference>
<evidence type="ECO:0000313" key="5">
    <source>
        <dbReference type="EMBL" id="ACN14547.1"/>
    </source>
</evidence>
<dbReference type="PANTHER" id="PTHR43255:SF2">
    <property type="entry name" value="HETERODISULFIDE REDUCTASE RELATED PROTEIN"/>
    <property type="match status" value="1"/>
</dbReference>
<reference evidence="5 6" key="1">
    <citation type="journal article" date="2009" name="Environ. Microbiol.">
        <title>Genome sequence of Desulfobacterium autotrophicum HRM2, a marine sulfate reducer oxidizing organic carbon completely to carbon dioxide.</title>
        <authorList>
            <person name="Strittmatter A.W."/>
            <person name="Liesegang H."/>
            <person name="Rabus R."/>
            <person name="Decker I."/>
            <person name="Amann J."/>
            <person name="Andres S."/>
            <person name="Henne A."/>
            <person name="Fricke W.F."/>
            <person name="Martinez-Arias R."/>
            <person name="Bartels D."/>
            <person name="Goesmann A."/>
            <person name="Krause L."/>
            <person name="Puehler A."/>
            <person name="Klenk H.P."/>
            <person name="Richter M."/>
            <person name="Schuler M."/>
            <person name="Gloeckner F.O."/>
            <person name="Meyerdierks A."/>
            <person name="Gottschalk G."/>
            <person name="Amann R."/>
        </authorList>
    </citation>
    <scope>NUCLEOTIDE SEQUENCE [LARGE SCALE GENOMIC DNA]</scope>
    <source>
        <strain evidence="6">ATCC 43914 / DSM 3382 / HRM2</strain>
    </source>
</reference>
<dbReference type="PANTHER" id="PTHR43255">
    <property type="entry name" value="IRON-SULFUR-BINDING OXIDOREDUCTASE FADF-RELATED-RELATED"/>
    <property type="match status" value="1"/>
</dbReference>
<dbReference type="PROSITE" id="PS00198">
    <property type="entry name" value="4FE4S_FER_1"/>
    <property type="match status" value="1"/>
</dbReference>
<dbReference type="KEGG" id="dat:HRM2_14380"/>
<dbReference type="Proteomes" id="UP000000442">
    <property type="component" value="Chromosome"/>
</dbReference>
<keyword evidence="5" id="KW-0560">Oxidoreductase</keyword>